<evidence type="ECO:0000313" key="2">
    <source>
        <dbReference type="Proteomes" id="UP000631114"/>
    </source>
</evidence>
<evidence type="ECO:0000313" key="1">
    <source>
        <dbReference type="EMBL" id="KAF9588498.1"/>
    </source>
</evidence>
<dbReference type="OrthoDB" id="273556at2759"/>
<protein>
    <submittedName>
        <fullName evidence="1">Uncharacterized protein</fullName>
    </submittedName>
</protein>
<reference evidence="1 2" key="1">
    <citation type="submission" date="2020-10" db="EMBL/GenBank/DDBJ databases">
        <title>The Coptis chinensis genome and diversification of protoberbering-type alkaloids.</title>
        <authorList>
            <person name="Wang B."/>
            <person name="Shu S."/>
            <person name="Song C."/>
            <person name="Liu Y."/>
        </authorList>
    </citation>
    <scope>NUCLEOTIDE SEQUENCE [LARGE SCALE GENOMIC DNA]</scope>
    <source>
        <strain evidence="1">HL-2020</strain>
        <tissue evidence="1">Leaf</tissue>
    </source>
</reference>
<organism evidence="1 2">
    <name type="scientific">Coptis chinensis</name>
    <dbReference type="NCBI Taxonomy" id="261450"/>
    <lineage>
        <taxon>Eukaryota</taxon>
        <taxon>Viridiplantae</taxon>
        <taxon>Streptophyta</taxon>
        <taxon>Embryophyta</taxon>
        <taxon>Tracheophyta</taxon>
        <taxon>Spermatophyta</taxon>
        <taxon>Magnoliopsida</taxon>
        <taxon>Ranunculales</taxon>
        <taxon>Ranunculaceae</taxon>
        <taxon>Coptidoideae</taxon>
        <taxon>Coptis</taxon>
    </lineage>
</organism>
<dbReference type="Proteomes" id="UP000631114">
    <property type="component" value="Unassembled WGS sequence"/>
</dbReference>
<comment type="caution">
    <text evidence="1">The sequence shown here is derived from an EMBL/GenBank/DDBJ whole genome shotgun (WGS) entry which is preliminary data.</text>
</comment>
<sequence length="315" mass="36254">MSLTSSFTSQYYEKLLLEARSRKEKSISEVVEKAVNSKLQEIQLNIERTIKEKKVVANTNESLIKEQEIWQKEVKEIEERERLTLRLKDEQLVDLEEQPFAAVVAATQAILDEQALQAHCYHREAALSLNVFTLGIKEERKKRQSGLLPRNKFQSELMVKEVKKESTFVACSFMTVLSEQGLDFGPFMNIRVGMMKSDPKNYVHSPATGTANELNVSEGYDNGAFPRCILALEVQAMVLLLNVRRRKPYDNVTQAYWERLCDWFETDKFKKFSTINKAIRAKKKVNHCGGSRSFLNHRADKTFAGVVPLRSQFHL</sequence>
<gene>
    <name evidence="1" type="ORF">IFM89_011698</name>
</gene>
<keyword evidence="2" id="KW-1185">Reference proteome</keyword>
<dbReference type="EMBL" id="JADFTS010000009">
    <property type="protein sequence ID" value="KAF9588498.1"/>
    <property type="molecule type" value="Genomic_DNA"/>
</dbReference>
<proteinExistence type="predicted"/>
<dbReference type="AlphaFoldDB" id="A0A835GYY9"/>
<accession>A0A835GYY9</accession>
<name>A0A835GYY9_9MAGN</name>